<dbReference type="InterPro" id="IPR001789">
    <property type="entry name" value="Sig_transdc_resp-reg_receiver"/>
</dbReference>
<dbReference type="SUPFAM" id="SSF52172">
    <property type="entry name" value="CheY-like"/>
    <property type="match status" value="1"/>
</dbReference>
<dbReference type="InterPro" id="IPR046947">
    <property type="entry name" value="LytR-like"/>
</dbReference>
<protein>
    <submittedName>
        <fullName evidence="4">Response regulator protein</fullName>
    </submittedName>
</protein>
<accession>A0A0R1VP06</accession>
<feature type="domain" description="HTH LytTR-type" evidence="3">
    <location>
        <begin position="129"/>
        <end position="197"/>
    </location>
</feature>
<name>A0A0R1VP06_9LACO</name>
<dbReference type="EMBL" id="AZGB01000009">
    <property type="protein sequence ID" value="KRM07133.1"/>
    <property type="molecule type" value="Genomic_DNA"/>
</dbReference>
<dbReference type="PATRIC" id="fig|1423750.3.peg.461"/>
<dbReference type="SMART" id="SM00850">
    <property type="entry name" value="LytTR"/>
    <property type="match status" value="1"/>
</dbReference>
<dbReference type="GO" id="GO:0000156">
    <property type="term" value="F:phosphorelay response regulator activity"/>
    <property type="evidence" value="ECO:0007669"/>
    <property type="project" value="InterPro"/>
</dbReference>
<keyword evidence="1" id="KW-0597">Phosphoprotein</keyword>
<dbReference type="PANTHER" id="PTHR37299:SF1">
    <property type="entry name" value="STAGE 0 SPORULATION PROTEIN A HOMOLOG"/>
    <property type="match status" value="1"/>
</dbReference>
<dbReference type="OrthoDB" id="3190595at2"/>
<evidence type="ECO:0000259" key="3">
    <source>
        <dbReference type="PROSITE" id="PS50930"/>
    </source>
</evidence>
<dbReference type="GO" id="GO:0003677">
    <property type="term" value="F:DNA binding"/>
    <property type="evidence" value="ECO:0007669"/>
    <property type="project" value="InterPro"/>
</dbReference>
<proteinExistence type="predicted"/>
<dbReference type="Pfam" id="PF00072">
    <property type="entry name" value="Response_reg"/>
    <property type="match status" value="1"/>
</dbReference>
<dbReference type="Gene3D" id="3.40.50.2300">
    <property type="match status" value="1"/>
</dbReference>
<evidence type="ECO:0000256" key="1">
    <source>
        <dbReference type="PROSITE-ProRule" id="PRU00169"/>
    </source>
</evidence>
<dbReference type="PANTHER" id="PTHR37299">
    <property type="entry name" value="TRANSCRIPTIONAL REGULATOR-RELATED"/>
    <property type="match status" value="1"/>
</dbReference>
<dbReference type="SMART" id="SM00448">
    <property type="entry name" value="REC"/>
    <property type="match status" value="1"/>
</dbReference>
<dbReference type="PROSITE" id="PS50930">
    <property type="entry name" value="HTH_LYTTR"/>
    <property type="match status" value="1"/>
</dbReference>
<dbReference type="Pfam" id="PF04397">
    <property type="entry name" value="LytTR"/>
    <property type="match status" value="1"/>
</dbReference>
<dbReference type="Proteomes" id="UP000051451">
    <property type="component" value="Unassembled WGS sequence"/>
</dbReference>
<dbReference type="InterPro" id="IPR007492">
    <property type="entry name" value="LytTR_DNA-bd_dom"/>
</dbReference>
<evidence type="ECO:0000313" key="4">
    <source>
        <dbReference type="EMBL" id="KRM07133.1"/>
    </source>
</evidence>
<comment type="caution">
    <text evidence="4">The sequence shown here is derived from an EMBL/GenBank/DDBJ whole genome shotgun (WGS) entry which is preliminary data.</text>
</comment>
<dbReference type="PROSITE" id="PS50110">
    <property type="entry name" value="RESPONSE_REGULATORY"/>
    <property type="match status" value="1"/>
</dbReference>
<evidence type="ECO:0000313" key="5">
    <source>
        <dbReference type="Proteomes" id="UP000051451"/>
    </source>
</evidence>
<gene>
    <name evidence="4" type="ORF">FC89_GL000449</name>
</gene>
<organism evidence="4 5">
    <name type="scientific">Liquorilactobacillus ghanensis DSM 18630</name>
    <dbReference type="NCBI Taxonomy" id="1423750"/>
    <lineage>
        <taxon>Bacteria</taxon>
        <taxon>Bacillati</taxon>
        <taxon>Bacillota</taxon>
        <taxon>Bacilli</taxon>
        <taxon>Lactobacillales</taxon>
        <taxon>Lactobacillaceae</taxon>
        <taxon>Liquorilactobacillus</taxon>
    </lineage>
</organism>
<feature type="domain" description="Response regulatory" evidence="2">
    <location>
        <begin position="2"/>
        <end position="119"/>
    </location>
</feature>
<dbReference type="RefSeq" id="WP_057871228.1">
    <property type="nucleotide sequence ID" value="NZ_AZGB01000009.1"/>
</dbReference>
<feature type="modified residue" description="4-aspartylphosphate" evidence="1">
    <location>
        <position position="56"/>
    </location>
</feature>
<dbReference type="AlphaFoldDB" id="A0A0R1VP06"/>
<dbReference type="InterPro" id="IPR011006">
    <property type="entry name" value="CheY-like_superfamily"/>
</dbReference>
<evidence type="ECO:0000259" key="2">
    <source>
        <dbReference type="PROSITE" id="PS50110"/>
    </source>
</evidence>
<dbReference type="Gene3D" id="2.40.50.1020">
    <property type="entry name" value="LytTr DNA-binding domain"/>
    <property type="match status" value="1"/>
</dbReference>
<reference evidence="4 5" key="1">
    <citation type="journal article" date="2015" name="Genome Announc.">
        <title>Expanding the biotechnology potential of lactobacilli through comparative genomics of 213 strains and associated genera.</title>
        <authorList>
            <person name="Sun Z."/>
            <person name="Harris H.M."/>
            <person name="McCann A."/>
            <person name="Guo C."/>
            <person name="Argimon S."/>
            <person name="Zhang W."/>
            <person name="Yang X."/>
            <person name="Jeffery I.B."/>
            <person name="Cooney J.C."/>
            <person name="Kagawa T.F."/>
            <person name="Liu W."/>
            <person name="Song Y."/>
            <person name="Salvetti E."/>
            <person name="Wrobel A."/>
            <person name="Rasinkangas P."/>
            <person name="Parkhill J."/>
            <person name="Rea M.C."/>
            <person name="O'Sullivan O."/>
            <person name="Ritari J."/>
            <person name="Douillard F.P."/>
            <person name="Paul Ross R."/>
            <person name="Yang R."/>
            <person name="Briner A.E."/>
            <person name="Felis G.E."/>
            <person name="de Vos W.M."/>
            <person name="Barrangou R."/>
            <person name="Klaenhammer T.R."/>
            <person name="Caufield P.W."/>
            <person name="Cui Y."/>
            <person name="Zhang H."/>
            <person name="O'Toole P.W."/>
        </authorList>
    </citation>
    <scope>NUCLEOTIDE SEQUENCE [LARGE SCALE GENOMIC DNA]</scope>
    <source>
        <strain evidence="4 5">DSM 18630</strain>
    </source>
</reference>
<dbReference type="GeneID" id="98318495"/>
<dbReference type="STRING" id="1423750.FC89_GL000449"/>
<sequence length="235" mass="27342">MRIAIVDDKKEVQQQLGEFLKKYGAEQQVSIDVAFFSNGLEIVDSYRSNFDVIYLDVQMPIMDGMTAAKKIRQNDENVIIVFLTNYVQWAVEGYSVNAFDFILKPLSYFSFAEHFKKIQHKIAENSKSILIKEKNGISRIFLDSLYFIESEGHYLIFHTTERDIETMGPMKRIESKLESENFFRCNNGYLINLNHVKNFTNNIVQVGKYKLQISRPRKKLFIQALTNYLGRVGGH</sequence>
<keyword evidence="5" id="KW-1185">Reference proteome</keyword>